<dbReference type="GO" id="GO:0016020">
    <property type="term" value="C:membrane"/>
    <property type="evidence" value="ECO:0007669"/>
    <property type="project" value="UniProtKB-SubCell"/>
</dbReference>
<keyword evidence="3 6" id="KW-0812">Transmembrane</keyword>
<dbReference type="STRING" id="1157962.A0A250XDV0"/>
<dbReference type="Proteomes" id="UP000232323">
    <property type="component" value="Unassembled WGS sequence"/>
</dbReference>
<evidence type="ECO:0000256" key="6">
    <source>
        <dbReference type="RuleBase" id="RU004914"/>
    </source>
</evidence>
<evidence type="ECO:0000256" key="2">
    <source>
        <dbReference type="ARBA" id="ARBA00010199"/>
    </source>
</evidence>
<dbReference type="GO" id="GO:0015297">
    <property type="term" value="F:antiporter activity"/>
    <property type="evidence" value="ECO:0007669"/>
    <property type="project" value="InterPro"/>
</dbReference>
<feature type="compositionally biased region" description="Polar residues" evidence="7">
    <location>
        <begin position="194"/>
        <end position="212"/>
    </location>
</feature>
<keyword evidence="5 6" id="KW-0472">Membrane</keyword>
<gene>
    <name evidence="8" type="ORF">CEUSTIGMA_g8385.t1</name>
</gene>
<evidence type="ECO:0000256" key="4">
    <source>
        <dbReference type="ARBA" id="ARBA00022989"/>
    </source>
</evidence>
<keyword evidence="9" id="KW-1185">Reference proteome</keyword>
<feature type="transmembrane region" description="Helical" evidence="6">
    <location>
        <begin position="515"/>
        <end position="538"/>
    </location>
</feature>
<reference evidence="8 9" key="1">
    <citation type="submission" date="2017-08" db="EMBL/GenBank/DDBJ databases">
        <title>Acidophilic green algal genome provides insights into adaptation to an acidic environment.</title>
        <authorList>
            <person name="Hirooka S."/>
            <person name="Hirose Y."/>
            <person name="Kanesaki Y."/>
            <person name="Higuchi S."/>
            <person name="Fujiwara T."/>
            <person name="Onuma R."/>
            <person name="Era A."/>
            <person name="Ohbayashi R."/>
            <person name="Uzuka A."/>
            <person name="Nozaki H."/>
            <person name="Yoshikawa H."/>
            <person name="Miyagishima S.Y."/>
        </authorList>
    </citation>
    <scope>NUCLEOTIDE SEQUENCE [LARGE SCALE GENOMIC DNA]</scope>
    <source>
        <strain evidence="8 9">NIES-2499</strain>
    </source>
</reference>
<evidence type="ECO:0000313" key="9">
    <source>
        <dbReference type="Proteomes" id="UP000232323"/>
    </source>
</evidence>
<evidence type="ECO:0000256" key="1">
    <source>
        <dbReference type="ARBA" id="ARBA00004141"/>
    </source>
</evidence>
<evidence type="ECO:0000313" key="8">
    <source>
        <dbReference type="EMBL" id="GAX80950.1"/>
    </source>
</evidence>
<evidence type="ECO:0000256" key="5">
    <source>
        <dbReference type="ARBA" id="ARBA00023136"/>
    </source>
</evidence>
<feature type="compositionally biased region" description="Polar residues" evidence="7">
    <location>
        <begin position="75"/>
        <end position="91"/>
    </location>
</feature>
<dbReference type="AlphaFoldDB" id="A0A250XDV0"/>
<dbReference type="PANTHER" id="PTHR42893:SF46">
    <property type="entry name" value="PROTEIN DETOXIFICATION 44, CHLOROPLASTIC"/>
    <property type="match status" value="1"/>
</dbReference>
<dbReference type="InterPro" id="IPR044644">
    <property type="entry name" value="DinF-like"/>
</dbReference>
<feature type="transmembrane region" description="Helical" evidence="6">
    <location>
        <begin position="367"/>
        <end position="389"/>
    </location>
</feature>
<dbReference type="EMBL" id="BEGY01000058">
    <property type="protein sequence ID" value="GAX80950.1"/>
    <property type="molecule type" value="Genomic_DNA"/>
</dbReference>
<evidence type="ECO:0000256" key="3">
    <source>
        <dbReference type="ARBA" id="ARBA00022692"/>
    </source>
</evidence>
<dbReference type="GO" id="GO:0042910">
    <property type="term" value="F:xenobiotic transmembrane transporter activity"/>
    <property type="evidence" value="ECO:0007669"/>
    <property type="project" value="InterPro"/>
</dbReference>
<feature type="transmembrane region" description="Helical" evidence="6">
    <location>
        <begin position="584"/>
        <end position="603"/>
    </location>
</feature>
<feature type="region of interest" description="Disordered" evidence="7">
    <location>
        <begin position="194"/>
        <end position="214"/>
    </location>
</feature>
<feature type="transmembrane region" description="Helical" evidence="6">
    <location>
        <begin position="474"/>
        <end position="494"/>
    </location>
</feature>
<protein>
    <recommendedName>
        <fullName evidence="6">Protein DETOXIFICATION</fullName>
    </recommendedName>
    <alternativeName>
        <fullName evidence="6">Multidrug and toxic compound extrusion protein</fullName>
    </alternativeName>
</protein>
<dbReference type="NCBIfam" id="TIGR00797">
    <property type="entry name" value="matE"/>
    <property type="match status" value="1"/>
</dbReference>
<evidence type="ECO:0000256" key="7">
    <source>
        <dbReference type="SAM" id="MobiDB-lite"/>
    </source>
</evidence>
<feature type="compositionally biased region" description="Basic and acidic residues" evidence="7">
    <location>
        <begin position="62"/>
        <end position="74"/>
    </location>
</feature>
<feature type="region of interest" description="Disordered" evidence="7">
    <location>
        <begin position="57"/>
        <end position="91"/>
    </location>
</feature>
<dbReference type="PANTHER" id="PTHR42893">
    <property type="entry name" value="PROTEIN DETOXIFICATION 44, CHLOROPLASTIC-RELATED"/>
    <property type="match status" value="1"/>
</dbReference>
<proteinExistence type="inferred from homology"/>
<sequence>MDLRASRILGLPFSTFSLLKRSNNGAIINHKCTSSSGSGKFRLRPRPQEIKLAKNKNCNKNSSKDESCTRKSDDSASALSDNGTVRSDLSNKQQHNLDTEILQIAWPMLLTLVADPVAGMVDTAYIGRLGAAELAGIGAGLSIFNSVTKLFNVPLLSVTTSAVAAVHGASSSAVAAAHGASTLKSVFKVPASPTDTAVHSGVTNPTTNNDSPNYEELDRVQAEARPANNYDGDIMDDAPHILAGLAGSGGSAPVAVNHPNDTSDHTPPTGPTGTPSFFTRLHLDPQVAEAASSAVLIALGIGVLQMLMLFQTHVLLPTWGILPGSDLLRPASDFLTVRCLGAPATVLMLTLQGVFRGLKDTKTTLAVTVISNLFNIALAPLLIFCAGWGVKGAALSTILSQALACVYLMHRLSLGHHLLSPSMGTLSKVLDMFKPTGMLVVRTFFITVVYATATASISHAGAAPAAAHQVAFQIWMACSLLADSLAVASQALLTSSLASDDKLRARMIVHRTLTMSAWLGGALAVGLAMFGNAAATLFTSDQMVLLFIHGIMPLVILSQPINAAAFALDGILFGAGAFQESCKVVAIASAPALICMVLSTAYTEASTRLLVVWIGLLLLMIGRAVTILSDVYTGLGKFSWMRHNLP</sequence>
<keyword evidence="4 6" id="KW-1133">Transmembrane helix</keyword>
<feature type="transmembrane region" description="Helical" evidence="6">
    <location>
        <begin position="439"/>
        <end position="462"/>
    </location>
</feature>
<feature type="transmembrane region" description="Helical" evidence="6">
    <location>
        <begin position="335"/>
        <end position="355"/>
    </location>
</feature>
<comment type="caution">
    <text evidence="8">The sequence shown here is derived from an EMBL/GenBank/DDBJ whole genome shotgun (WGS) entry which is preliminary data.</text>
</comment>
<dbReference type="Pfam" id="PF01554">
    <property type="entry name" value="MatE"/>
    <property type="match status" value="2"/>
</dbReference>
<feature type="transmembrane region" description="Helical" evidence="6">
    <location>
        <begin position="609"/>
        <end position="632"/>
    </location>
</feature>
<comment type="caution">
    <text evidence="6">Lacks conserved residue(s) required for the propagation of feature annotation.</text>
</comment>
<feature type="transmembrane region" description="Helical" evidence="6">
    <location>
        <begin position="544"/>
        <end position="572"/>
    </location>
</feature>
<dbReference type="OrthoDB" id="2126698at2759"/>
<comment type="similarity">
    <text evidence="2 6">Belongs to the multi antimicrobial extrusion (MATE) (TC 2.A.66.1) family.</text>
</comment>
<feature type="transmembrane region" description="Helical" evidence="6">
    <location>
        <begin position="290"/>
        <end position="315"/>
    </location>
</feature>
<dbReference type="InterPro" id="IPR002528">
    <property type="entry name" value="MATE_fam"/>
</dbReference>
<organism evidence="8 9">
    <name type="scientific">Chlamydomonas eustigma</name>
    <dbReference type="NCBI Taxonomy" id="1157962"/>
    <lineage>
        <taxon>Eukaryota</taxon>
        <taxon>Viridiplantae</taxon>
        <taxon>Chlorophyta</taxon>
        <taxon>core chlorophytes</taxon>
        <taxon>Chlorophyceae</taxon>
        <taxon>CS clade</taxon>
        <taxon>Chlamydomonadales</taxon>
        <taxon>Chlamydomonadaceae</taxon>
        <taxon>Chlamydomonas</taxon>
    </lineage>
</organism>
<feature type="region of interest" description="Disordered" evidence="7">
    <location>
        <begin position="252"/>
        <end position="276"/>
    </location>
</feature>
<accession>A0A250XDV0</accession>
<name>A0A250XDV0_9CHLO</name>
<comment type="subcellular location">
    <subcellularLocation>
        <location evidence="1">Membrane</location>
        <topology evidence="1">Multi-pass membrane protein</topology>
    </subcellularLocation>
</comment>